<feature type="region of interest" description="Disordered" evidence="1">
    <location>
        <begin position="50"/>
        <end position="70"/>
    </location>
</feature>
<accession>A0ABY9LG51</accession>
<gene>
    <name evidence="3" type="ORF">N1496_07345</name>
</gene>
<dbReference type="Proteomes" id="UP001238096">
    <property type="component" value="Chromosome"/>
</dbReference>
<protein>
    <recommendedName>
        <fullName evidence="5">Lipoprotein</fullName>
    </recommendedName>
</protein>
<evidence type="ECO:0000313" key="3">
    <source>
        <dbReference type="EMBL" id="WMB27858.1"/>
    </source>
</evidence>
<keyword evidence="2" id="KW-1133">Transmembrane helix</keyword>
<dbReference type="EMBL" id="CP110509">
    <property type="protein sequence ID" value="WMB27858.1"/>
    <property type="molecule type" value="Genomic_DNA"/>
</dbReference>
<feature type="transmembrane region" description="Helical" evidence="2">
    <location>
        <begin position="6"/>
        <end position="23"/>
    </location>
</feature>
<feature type="compositionally biased region" description="Basic and acidic residues" evidence="1">
    <location>
        <begin position="61"/>
        <end position="70"/>
    </location>
</feature>
<evidence type="ECO:0000256" key="2">
    <source>
        <dbReference type="SAM" id="Phobius"/>
    </source>
</evidence>
<name>A0ABY9LG51_9STRE</name>
<evidence type="ECO:0000256" key="1">
    <source>
        <dbReference type="SAM" id="MobiDB-lite"/>
    </source>
</evidence>
<keyword evidence="4" id="KW-1185">Reference proteome</keyword>
<dbReference type="RefSeq" id="WP_018367116.1">
    <property type="nucleotide sequence ID" value="NZ_CP104407.1"/>
</dbReference>
<evidence type="ECO:0000313" key="4">
    <source>
        <dbReference type="Proteomes" id="UP001238096"/>
    </source>
</evidence>
<proteinExistence type="predicted"/>
<sequence length="184" mass="21274">MRVRKIVAILVIILVSVLFYNYYHHHHKVTKGTNDNSEIVKRINKRQKTVKKQNNIEDEARDTLESNKKVSQDNYEKVKEQIQIPINYLVNVKSQADIKVTYDNRLSITSQVVAESIKTMLLAGYHFKIDTLKVYESDATNVYQFTINLVTDYNDKLSLVGNYAIGTNQFEFVSLHGTPVNVMF</sequence>
<keyword evidence="2" id="KW-0812">Transmembrane</keyword>
<keyword evidence="2" id="KW-0472">Membrane</keyword>
<evidence type="ECO:0008006" key="5">
    <source>
        <dbReference type="Google" id="ProtNLM"/>
    </source>
</evidence>
<reference evidence="4" key="1">
    <citation type="submission" date="2022-10" db="EMBL/GenBank/DDBJ databases">
        <title>Streptococcus didelphis as causative of fatal infections in opossums (Didelphis albiventris).</title>
        <authorList>
            <person name="Breyer G.M."/>
            <person name="Da Silva M.E.R.J."/>
            <person name="Siqueira F.M."/>
        </authorList>
    </citation>
    <scope>NUCLEOTIDE SEQUENCE [LARGE SCALE GENOMIC DNA]</scope>
    <source>
        <strain evidence="4">LBVP101/21</strain>
    </source>
</reference>
<organism evidence="3 4">
    <name type="scientific">Streptococcus didelphis</name>
    <dbReference type="NCBI Taxonomy" id="102886"/>
    <lineage>
        <taxon>Bacteria</taxon>
        <taxon>Bacillati</taxon>
        <taxon>Bacillota</taxon>
        <taxon>Bacilli</taxon>
        <taxon>Lactobacillales</taxon>
        <taxon>Streptococcaceae</taxon>
        <taxon>Streptococcus</taxon>
    </lineage>
</organism>